<keyword evidence="7 9" id="KW-0067">ATP-binding</keyword>
<evidence type="ECO:0000256" key="4">
    <source>
        <dbReference type="ARBA" id="ARBA00022679"/>
    </source>
</evidence>
<dbReference type="RefSeq" id="XP_004342572.1">
    <property type="nucleotide sequence ID" value="XM_004342523.1"/>
</dbReference>
<feature type="domain" description="Protein kinase" evidence="11">
    <location>
        <begin position="18"/>
        <end position="300"/>
    </location>
</feature>
<dbReference type="EMBL" id="KB007920">
    <property type="protein sequence ID" value="ELR20378.1"/>
    <property type="molecule type" value="Genomic_DNA"/>
</dbReference>
<evidence type="ECO:0000256" key="5">
    <source>
        <dbReference type="ARBA" id="ARBA00022741"/>
    </source>
</evidence>
<evidence type="ECO:0000313" key="13">
    <source>
        <dbReference type="Proteomes" id="UP000011083"/>
    </source>
</evidence>
<evidence type="ECO:0000256" key="10">
    <source>
        <dbReference type="SAM" id="MobiDB-lite"/>
    </source>
</evidence>
<dbReference type="GeneID" id="14921233"/>
<dbReference type="PROSITE" id="PS00108">
    <property type="entry name" value="PROTEIN_KINASE_ST"/>
    <property type="match status" value="1"/>
</dbReference>
<evidence type="ECO:0000256" key="8">
    <source>
        <dbReference type="ARBA" id="ARBA00049280"/>
    </source>
</evidence>
<dbReference type="KEGG" id="acan:ACA1_186870"/>
<evidence type="ECO:0000313" key="12">
    <source>
        <dbReference type="EMBL" id="ELR20378.1"/>
    </source>
</evidence>
<protein>
    <recommendedName>
        <fullName evidence="2">[RNA-polymerase]-subunit kinase</fullName>
        <ecNumber evidence="2">2.7.11.23</ecNumber>
    </recommendedName>
</protein>
<dbReference type="SMART" id="SM00220">
    <property type="entry name" value="S_TKc"/>
    <property type="match status" value="1"/>
</dbReference>
<evidence type="ECO:0000256" key="7">
    <source>
        <dbReference type="ARBA" id="ARBA00022840"/>
    </source>
</evidence>
<evidence type="ECO:0000256" key="6">
    <source>
        <dbReference type="ARBA" id="ARBA00022777"/>
    </source>
</evidence>
<accession>L8H6J9</accession>
<dbReference type="GO" id="GO:0000307">
    <property type="term" value="C:cyclin-dependent protein kinase holoenzyme complex"/>
    <property type="evidence" value="ECO:0007669"/>
    <property type="project" value="TreeGrafter"/>
</dbReference>
<feature type="compositionally biased region" description="Low complexity" evidence="10">
    <location>
        <begin position="417"/>
        <end position="432"/>
    </location>
</feature>
<keyword evidence="5 9" id="KW-0547">Nucleotide-binding</keyword>
<dbReference type="GO" id="GO:0032968">
    <property type="term" value="P:positive regulation of transcription elongation by RNA polymerase II"/>
    <property type="evidence" value="ECO:0007669"/>
    <property type="project" value="TreeGrafter"/>
</dbReference>
<evidence type="ECO:0000256" key="3">
    <source>
        <dbReference type="ARBA" id="ARBA00022527"/>
    </source>
</evidence>
<dbReference type="VEuPathDB" id="AmoebaDB:ACA1_186870"/>
<keyword evidence="6 12" id="KW-0418">Kinase</keyword>
<proteinExistence type="inferred from homology"/>
<dbReference type="InterPro" id="IPR017441">
    <property type="entry name" value="Protein_kinase_ATP_BS"/>
</dbReference>
<dbReference type="PANTHER" id="PTHR24056:SF546">
    <property type="entry name" value="CYCLIN-DEPENDENT KINASE 12"/>
    <property type="match status" value="1"/>
</dbReference>
<dbReference type="PROSITE" id="PS50011">
    <property type="entry name" value="PROTEIN_KINASE_DOM"/>
    <property type="match status" value="1"/>
</dbReference>
<reference evidence="12 13" key="1">
    <citation type="journal article" date="2013" name="Genome Biol.">
        <title>Genome of Acanthamoeba castellanii highlights extensive lateral gene transfer and early evolution of tyrosine kinase signaling.</title>
        <authorList>
            <person name="Clarke M."/>
            <person name="Lohan A.J."/>
            <person name="Liu B."/>
            <person name="Lagkouvardos I."/>
            <person name="Roy S."/>
            <person name="Zafar N."/>
            <person name="Bertelli C."/>
            <person name="Schilde C."/>
            <person name="Kianianmomeni A."/>
            <person name="Burglin T.R."/>
            <person name="Frech C."/>
            <person name="Turcotte B."/>
            <person name="Kopec K.O."/>
            <person name="Synnott J.M."/>
            <person name="Choo C."/>
            <person name="Paponov I."/>
            <person name="Finkler A."/>
            <person name="Soon Heng Tan C."/>
            <person name="Hutchins A.P."/>
            <person name="Weinmeier T."/>
            <person name="Rattei T."/>
            <person name="Chu J.S."/>
            <person name="Gimenez G."/>
            <person name="Irimia M."/>
            <person name="Rigden D.J."/>
            <person name="Fitzpatrick D.A."/>
            <person name="Lorenzo-Morales J."/>
            <person name="Bateman A."/>
            <person name="Chiu C.H."/>
            <person name="Tang P."/>
            <person name="Hegemann P."/>
            <person name="Fromm H."/>
            <person name="Raoult D."/>
            <person name="Greub G."/>
            <person name="Miranda-Saavedra D."/>
            <person name="Chen N."/>
            <person name="Nash P."/>
            <person name="Ginger M.L."/>
            <person name="Horn M."/>
            <person name="Schaap P."/>
            <person name="Caler L."/>
            <person name="Loftus B."/>
        </authorList>
    </citation>
    <scope>NUCLEOTIDE SEQUENCE [LARGE SCALE GENOMIC DNA]</scope>
    <source>
        <strain evidence="12 13">Neff</strain>
    </source>
</reference>
<dbReference type="GO" id="GO:0008353">
    <property type="term" value="F:RNA polymerase II CTD heptapeptide repeat kinase activity"/>
    <property type="evidence" value="ECO:0007669"/>
    <property type="project" value="UniProtKB-EC"/>
</dbReference>
<gene>
    <name evidence="12" type="ORF">ACA1_186870</name>
</gene>
<keyword evidence="3" id="KW-0723">Serine/threonine-protein kinase</keyword>
<dbReference type="InterPro" id="IPR050108">
    <property type="entry name" value="CDK"/>
</dbReference>
<feature type="region of interest" description="Disordered" evidence="10">
    <location>
        <begin position="445"/>
        <end position="578"/>
    </location>
</feature>
<feature type="compositionally biased region" description="Basic and acidic residues" evidence="10">
    <location>
        <begin position="322"/>
        <end position="333"/>
    </location>
</feature>
<sequence length="639" mass="70278">MIFKKPAVHVQRLSFDDFYIIEQVGEGTYGRVFKARNVHTNKLTALKVVFPTEDDEGLPFTAVREIKYLQMLSDNPNVIKLEGTFFTRDGELVLAFEYMENDLSGLLSLKNLQFSPAQTKCLFKQVLEGLHQCHRAGIMHRDIKAANLLLNNGELKMADFGLASNYLRRRTFSTNVVTLWYRAPELLLGVNAYGPKVDIWSAGCLFIELLTRQSPFPGREEKHQLELIVRTCGTPDERNWPGVTKLEGYKQLQGLMGHKNRLREVFGKFDPRALDLLSRMLSLNPADRPTASEALDHDYFWTDPVPCKATDLPHYPAMHEYEAKKTRQSERQPKRQRVTGYAPNVPVAPLRSQPYPPHNAGYPPHVPLPVPQQPARGDYPPPLPSPHYAHLPYPSSKLGQYGQPPARQNLPTGPQGWGPAAHGTHPPAAGNGLLPTPHVPLTVPGHPPRPTGYAGASSYPGIHPPSAMPHYDAARSSGSRHRQPSSGSLVASARHPLVSSGLPPHRIGGAQPQSSSSSSSLPPSTGLRGGYHHAGPREMNRPPTSSARVEGGPRHDMPPHLASGYNRPPAGAHRPVHHHAALQHHNHLGHPIIADGHHAPTAHNSVHKSHARATLSSVERMGVGVDTTGKRKREATPLS</sequence>
<organism evidence="12 13">
    <name type="scientific">Acanthamoeba castellanii (strain ATCC 30010 / Neff)</name>
    <dbReference type="NCBI Taxonomy" id="1257118"/>
    <lineage>
        <taxon>Eukaryota</taxon>
        <taxon>Amoebozoa</taxon>
        <taxon>Discosea</taxon>
        <taxon>Longamoebia</taxon>
        <taxon>Centramoebida</taxon>
        <taxon>Acanthamoebidae</taxon>
        <taxon>Acanthamoeba</taxon>
    </lineage>
</organism>
<dbReference type="Proteomes" id="UP000011083">
    <property type="component" value="Unassembled WGS sequence"/>
</dbReference>
<dbReference type="GO" id="GO:0005634">
    <property type="term" value="C:nucleus"/>
    <property type="evidence" value="ECO:0007669"/>
    <property type="project" value="TreeGrafter"/>
</dbReference>
<evidence type="ECO:0000256" key="1">
    <source>
        <dbReference type="ARBA" id="ARBA00006485"/>
    </source>
</evidence>
<name>L8H6J9_ACACF</name>
<dbReference type="InterPro" id="IPR008271">
    <property type="entry name" value="Ser/Thr_kinase_AS"/>
</dbReference>
<dbReference type="Pfam" id="PF00069">
    <property type="entry name" value="Pkinase"/>
    <property type="match status" value="1"/>
</dbReference>
<feature type="region of interest" description="Disordered" evidence="10">
    <location>
        <begin position="590"/>
        <end position="639"/>
    </location>
</feature>
<dbReference type="STRING" id="1257118.L8H6J9"/>
<feature type="compositionally biased region" description="Low complexity" evidence="10">
    <location>
        <begin position="511"/>
        <end position="524"/>
    </location>
</feature>
<dbReference type="OMA" id="HAGPREM"/>
<dbReference type="SUPFAM" id="SSF56112">
    <property type="entry name" value="Protein kinase-like (PK-like)"/>
    <property type="match status" value="1"/>
</dbReference>
<feature type="region of interest" description="Disordered" evidence="10">
    <location>
        <begin position="322"/>
        <end position="432"/>
    </location>
</feature>
<keyword evidence="4" id="KW-0808">Transferase</keyword>
<evidence type="ECO:0000256" key="2">
    <source>
        <dbReference type="ARBA" id="ARBA00012409"/>
    </source>
</evidence>
<dbReference type="EC" id="2.7.11.23" evidence="2"/>
<dbReference type="Gene3D" id="1.10.510.10">
    <property type="entry name" value="Transferase(Phosphotransferase) domain 1"/>
    <property type="match status" value="1"/>
</dbReference>
<dbReference type="PANTHER" id="PTHR24056">
    <property type="entry name" value="CELL DIVISION PROTEIN KINASE"/>
    <property type="match status" value="1"/>
</dbReference>
<comment type="similarity">
    <text evidence="1">Belongs to the protein kinase superfamily. CMGC Ser/Thr protein kinase family. CDC2/CDKX subfamily.</text>
</comment>
<dbReference type="GO" id="GO:0005524">
    <property type="term" value="F:ATP binding"/>
    <property type="evidence" value="ECO:0007669"/>
    <property type="project" value="UniProtKB-UniRule"/>
</dbReference>
<evidence type="ECO:0000259" key="11">
    <source>
        <dbReference type="PROSITE" id="PS50011"/>
    </source>
</evidence>
<keyword evidence="13" id="KW-1185">Reference proteome</keyword>
<dbReference type="InterPro" id="IPR011009">
    <property type="entry name" value="Kinase-like_dom_sf"/>
</dbReference>
<feature type="binding site" evidence="9">
    <location>
        <position position="47"/>
    </location>
    <ligand>
        <name>ATP</name>
        <dbReference type="ChEBI" id="CHEBI:30616"/>
    </ligand>
</feature>
<dbReference type="OrthoDB" id="28397at2759"/>
<dbReference type="PROSITE" id="PS00107">
    <property type="entry name" value="PROTEIN_KINASE_ATP"/>
    <property type="match status" value="1"/>
</dbReference>
<dbReference type="FunFam" id="1.10.510.10:FF:000415">
    <property type="entry name" value="CMGC/CDK/CRK7 protein kinase, variant"/>
    <property type="match status" value="1"/>
</dbReference>
<dbReference type="AlphaFoldDB" id="L8H6J9"/>
<comment type="catalytic activity">
    <reaction evidence="8">
        <text>[DNA-directed RNA polymerase] + ATP = phospho-[DNA-directed RNA polymerase] + ADP + H(+)</text>
        <dbReference type="Rhea" id="RHEA:10216"/>
        <dbReference type="Rhea" id="RHEA-COMP:11321"/>
        <dbReference type="Rhea" id="RHEA-COMP:11322"/>
        <dbReference type="ChEBI" id="CHEBI:15378"/>
        <dbReference type="ChEBI" id="CHEBI:30616"/>
        <dbReference type="ChEBI" id="CHEBI:43176"/>
        <dbReference type="ChEBI" id="CHEBI:68546"/>
        <dbReference type="ChEBI" id="CHEBI:456216"/>
        <dbReference type="EC" id="2.7.11.23"/>
    </reaction>
</comment>
<dbReference type="Gene3D" id="3.30.200.20">
    <property type="entry name" value="Phosphorylase Kinase, domain 1"/>
    <property type="match status" value="1"/>
</dbReference>
<evidence type="ECO:0000256" key="9">
    <source>
        <dbReference type="PROSITE-ProRule" id="PRU10141"/>
    </source>
</evidence>
<dbReference type="InterPro" id="IPR000719">
    <property type="entry name" value="Prot_kinase_dom"/>
</dbReference>